<feature type="domain" description="DUF6891" evidence="1">
    <location>
        <begin position="29"/>
        <end position="194"/>
    </location>
</feature>
<gene>
    <name evidence="2" type="ORF">ACFFF6_03110</name>
</gene>
<dbReference type="RefSeq" id="WP_376978123.1">
    <property type="nucleotide sequence ID" value="NZ_JBHLSV010000003.1"/>
</dbReference>
<reference evidence="2 3" key="1">
    <citation type="submission" date="2024-09" db="EMBL/GenBank/DDBJ databases">
        <authorList>
            <person name="Sun Q."/>
            <person name="Mori K."/>
        </authorList>
    </citation>
    <scope>NUCLEOTIDE SEQUENCE [LARGE SCALE GENOMIC DNA]</scope>
    <source>
        <strain evidence="2 3">CICC 10874</strain>
    </source>
</reference>
<comment type="caution">
    <text evidence="2">The sequence shown here is derived from an EMBL/GenBank/DDBJ whole genome shotgun (WGS) entry which is preliminary data.</text>
</comment>
<evidence type="ECO:0000259" key="1">
    <source>
        <dbReference type="Pfam" id="PF21831"/>
    </source>
</evidence>
<organism evidence="2 3">
    <name type="scientific">Brachybacterium hainanense</name>
    <dbReference type="NCBI Taxonomy" id="1541174"/>
    <lineage>
        <taxon>Bacteria</taxon>
        <taxon>Bacillati</taxon>
        <taxon>Actinomycetota</taxon>
        <taxon>Actinomycetes</taxon>
        <taxon>Micrococcales</taxon>
        <taxon>Dermabacteraceae</taxon>
        <taxon>Brachybacterium</taxon>
    </lineage>
</organism>
<dbReference type="Proteomes" id="UP001589793">
    <property type="component" value="Unassembled WGS sequence"/>
</dbReference>
<sequence>MTEDEERAAILAARAERKAAKRLADIEHQEMLAELRLHALAELAIGQDELPEIREILREQGLEKGASAAEADEILDSAWRERRYLARENADLEHSAVIRAAFEDLLEQGILLGEDIGRDAEDGRAEMQEAARELMDELDAPPRGYVFFSREDTLGLVDGSDALRLHVGALPGSPVSETAQILRDVLAEHGIPAQPAADGVVIPEVAWFPSPPPR</sequence>
<dbReference type="InterPro" id="IPR054186">
    <property type="entry name" value="DUF6891"/>
</dbReference>
<keyword evidence="3" id="KW-1185">Reference proteome</keyword>
<evidence type="ECO:0000313" key="3">
    <source>
        <dbReference type="Proteomes" id="UP001589793"/>
    </source>
</evidence>
<proteinExistence type="predicted"/>
<dbReference type="Pfam" id="PF21831">
    <property type="entry name" value="DUF6891"/>
    <property type="match status" value="1"/>
</dbReference>
<evidence type="ECO:0000313" key="2">
    <source>
        <dbReference type="EMBL" id="MFC0672942.1"/>
    </source>
</evidence>
<protein>
    <submittedName>
        <fullName evidence="2">DUF6891 domain-containing protein</fullName>
    </submittedName>
</protein>
<name>A0ABV6R995_9MICO</name>
<dbReference type="EMBL" id="JBHLSV010000003">
    <property type="protein sequence ID" value="MFC0672942.1"/>
    <property type="molecule type" value="Genomic_DNA"/>
</dbReference>
<accession>A0ABV6R995</accession>